<dbReference type="STRING" id="28094.SAMN06295900_12168"/>
<dbReference type="Gene3D" id="3.40.109.10">
    <property type="entry name" value="NADH Oxidase"/>
    <property type="match status" value="1"/>
</dbReference>
<feature type="domain" description="Nitroreductase" evidence="1">
    <location>
        <begin position="46"/>
        <end position="211"/>
    </location>
</feature>
<dbReference type="SUPFAM" id="SSF55469">
    <property type="entry name" value="FMN-dependent nitroreductase-like"/>
    <property type="match status" value="1"/>
</dbReference>
<dbReference type="InterPro" id="IPR052544">
    <property type="entry name" value="Bacteriocin_Proc_Enz"/>
</dbReference>
<dbReference type="InterPro" id="IPR029479">
    <property type="entry name" value="Nitroreductase"/>
</dbReference>
<dbReference type="PANTHER" id="PTHR43745">
    <property type="entry name" value="NITROREDUCTASE MJ1384-RELATED"/>
    <property type="match status" value="1"/>
</dbReference>
<dbReference type="InterPro" id="IPR000415">
    <property type="entry name" value="Nitroreductase-like"/>
</dbReference>
<evidence type="ECO:0000313" key="3">
    <source>
        <dbReference type="Proteomes" id="UP000192911"/>
    </source>
</evidence>
<dbReference type="GeneID" id="95548258"/>
<name>A0A1X7H4L1_TRICW</name>
<dbReference type="RefSeq" id="WP_085230494.1">
    <property type="nucleotide sequence ID" value="NZ_BSQD01000019.1"/>
</dbReference>
<dbReference type="Pfam" id="PF00881">
    <property type="entry name" value="Nitroreductase"/>
    <property type="match status" value="1"/>
</dbReference>
<accession>A0A1X7H4L1</accession>
<proteinExistence type="predicted"/>
<organism evidence="2 3">
    <name type="scientific">Trinickia caryophylli</name>
    <name type="common">Paraburkholderia caryophylli</name>
    <dbReference type="NCBI Taxonomy" id="28094"/>
    <lineage>
        <taxon>Bacteria</taxon>
        <taxon>Pseudomonadati</taxon>
        <taxon>Pseudomonadota</taxon>
        <taxon>Betaproteobacteria</taxon>
        <taxon>Burkholderiales</taxon>
        <taxon>Burkholderiaceae</taxon>
        <taxon>Trinickia</taxon>
    </lineage>
</organism>
<gene>
    <name evidence="2" type="ORF">SAMN06295900_12168</name>
</gene>
<reference evidence="3" key="1">
    <citation type="submission" date="2017-04" db="EMBL/GenBank/DDBJ databases">
        <authorList>
            <person name="Varghese N."/>
            <person name="Submissions S."/>
        </authorList>
    </citation>
    <scope>NUCLEOTIDE SEQUENCE [LARGE SCALE GENOMIC DNA]</scope>
    <source>
        <strain evidence="3">Ballard 720</strain>
    </source>
</reference>
<evidence type="ECO:0000259" key="1">
    <source>
        <dbReference type="Pfam" id="PF00881"/>
    </source>
</evidence>
<keyword evidence="3" id="KW-1185">Reference proteome</keyword>
<dbReference type="Proteomes" id="UP000192911">
    <property type="component" value="Unassembled WGS sequence"/>
</dbReference>
<evidence type="ECO:0000313" key="2">
    <source>
        <dbReference type="EMBL" id="SMF79674.1"/>
    </source>
</evidence>
<protein>
    <submittedName>
        <fullName evidence="2">Nitroreductase</fullName>
    </submittedName>
</protein>
<dbReference type="GO" id="GO:0016491">
    <property type="term" value="F:oxidoreductase activity"/>
    <property type="evidence" value="ECO:0007669"/>
    <property type="project" value="InterPro"/>
</dbReference>
<sequence>MSDNPLLSYEPAPALTARPATGEAVSVITLPRPDLRSGLPLMTALAFRSSTREFSPHALSLATLGELLWAANGINRPISGGHTAPSAHGFHEIDVYAALPQGVYRYEPDAHRLVLKRAIDARNMTGYQDFVGAAPLDLVYVVRAAKLLDMPAPLRETFSAVAAGAIAENAALYCASAGLANVVRGWIDHRLLADALSLNEDELPILAQTVGLPADTPGLQNS</sequence>
<dbReference type="OrthoDB" id="9802775at2"/>
<dbReference type="AlphaFoldDB" id="A0A1X7H4L1"/>
<dbReference type="EMBL" id="FXAH01000021">
    <property type="protein sequence ID" value="SMF79674.1"/>
    <property type="molecule type" value="Genomic_DNA"/>
</dbReference>
<dbReference type="PANTHER" id="PTHR43745:SF2">
    <property type="entry name" value="NITROREDUCTASE MJ1384-RELATED"/>
    <property type="match status" value="1"/>
</dbReference>